<reference evidence="5" key="1">
    <citation type="submission" date="2017-02" db="UniProtKB">
        <authorList>
            <consortium name="WormBaseParasite"/>
        </authorList>
    </citation>
    <scope>IDENTIFICATION</scope>
</reference>
<feature type="region of interest" description="Disordered" evidence="1">
    <location>
        <begin position="25"/>
        <end position="44"/>
    </location>
</feature>
<evidence type="ECO:0000256" key="2">
    <source>
        <dbReference type="SAM" id="SignalP"/>
    </source>
</evidence>
<dbReference type="AlphaFoldDB" id="A0A0N5CVH6"/>
<dbReference type="OrthoDB" id="10466483at2759"/>
<gene>
    <name evidence="3" type="ORF">TCLT_LOCUS4297</name>
</gene>
<evidence type="ECO:0000256" key="1">
    <source>
        <dbReference type="SAM" id="MobiDB-lite"/>
    </source>
</evidence>
<feature type="signal peptide" evidence="2">
    <location>
        <begin position="1"/>
        <end position="20"/>
    </location>
</feature>
<keyword evidence="2" id="KW-0732">Signal</keyword>
<evidence type="ECO:0000313" key="4">
    <source>
        <dbReference type="Proteomes" id="UP000276776"/>
    </source>
</evidence>
<proteinExistence type="predicted"/>
<feature type="chain" id="PRO_5043126382" evidence="2">
    <location>
        <begin position="21"/>
        <end position="71"/>
    </location>
</feature>
<protein>
    <submittedName>
        <fullName evidence="3 5">Uncharacterized protein</fullName>
    </submittedName>
</protein>
<dbReference type="Proteomes" id="UP000276776">
    <property type="component" value="Unassembled WGS sequence"/>
</dbReference>
<keyword evidence="4" id="KW-1185">Reference proteome</keyword>
<reference evidence="3 4" key="2">
    <citation type="submission" date="2018-11" db="EMBL/GenBank/DDBJ databases">
        <authorList>
            <consortium name="Pathogen Informatics"/>
        </authorList>
    </citation>
    <scope>NUCLEOTIDE SEQUENCE [LARGE SCALE GENOMIC DNA]</scope>
</reference>
<dbReference type="WBParaSite" id="TCLT_0000430801-mRNA-1">
    <property type="protein sequence ID" value="TCLT_0000430801-mRNA-1"/>
    <property type="gene ID" value="TCLT_0000430801"/>
</dbReference>
<evidence type="ECO:0000313" key="5">
    <source>
        <dbReference type="WBParaSite" id="TCLT_0000430801-mRNA-1"/>
    </source>
</evidence>
<name>A0A0N5CVH6_THECL</name>
<sequence>MSKIPLLLLILTSLCINNNCKPYSKQSYENRSDPRAASESIELDGTDDEMDNRFSNVLQNIHGRIGVLGPI</sequence>
<organism evidence="5">
    <name type="scientific">Thelazia callipaeda</name>
    <name type="common">Oriental eyeworm</name>
    <name type="synonym">Parasitic nematode</name>
    <dbReference type="NCBI Taxonomy" id="103827"/>
    <lineage>
        <taxon>Eukaryota</taxon>
        <taxon>Metazoa</taxon>
        <taxon>Ecdysozoa</taxon>
        <taxon>Nematoda</taxon>
        <taxon>Chromadorea</taxon>
        <taxon>Rhabditida</taxon>
        <taxon>Spirurina</taxon>
        <taxon>Spiruromorpha</taxon>
        <taxon>Thelazioidea</taxon>
        <taxon>Thelaziidae</taxon>
        <taxon>Thelazia</taxon>
    </lineage>
</organism>
<evidence type="ECO:0000313" key="3">
    <source>
        <dbReference type="EMBL" id="VDN01387.1"/>
    </source>
</evidence>
<accession>A0A0N5CVH6</accession>
<dbReference type="EMBL" id="UYYF01004283">
    <property type="protein sequence ID" value="VDN01387.1"/>
    <property type="molecule type" value="Genomic_DNA"/>
</dbReference>